<keyword evidence="6" id="KW-0269">Exonuclease</keyword>
<dbReference type="PROSITE" id="PS51198">
    <property type="entry name" value="UVRD_HELICASE_ATP_BIND"/>
    <property type="match status" value="1"/>
</dbReference>
<dbReference type="InterPro" id="IPR000212">
    <property type="entry name" value="DNA_helicase_UvrD/REP"/>
</dbReference>
<dbReference type="GO" id="GO:0000725">
    <property type="term" value="P:recombinational repair"/>
    <property type="evidence" value="ECO:0007669"/>
    <property type="project" value="TreeGrafter"/>
</dbReference>
<proteinExistence type="predicted"/>
<evidence type="ECO:0000256" key="14">
    <source>
        <dbReference type="PROSITE-ProRule" id="PRU00560"/>
    </source>
</evidence>
<evidence type="ECO:0000256" key="10">
    <source>
        <dbReference type="ARBA" id="ARBA00023235"/>
    </source>
</evidence>
<evidence type="ECO:0000256" key="1">
    <source>
        <dbReference type="ARBA" id="ARBA00022722"/>
    </source>
</evidence>
<dbReference type="Pfam" id="PF13361">
    <property type="entry name" value="UvrD_C"/>
    <property type="match status" value="2"/>
</dbReference>
<dbReference type="GO" id="GO:0009338">
    <property type="term" value="C:exodeoxyribonuclease V complex"/>
    <property type="evidence" value="ECO:0007669"/>
    <property type="project" value="TreeGrafter"/>
</dbReference>
<reference evidence="18 19" key="1">
    <citation type="submission" date="2016-10" db="EMBL/GenBank/DDBJ databases">
        <authorList>
            <person name="de Groot N.N."/>
        </authorList>
    </citation>
    <scope>NUCLEOTIDE SEQUENCE [LARGE SCALE GENOMIC DNA]</scope>
    <source>
        <strain evidence="18 19">B25</strain>
    </source>
</reference>
<keyword evidence="19" id="KW-1185">Reference proteome</keyword>
<dbReference type="SUPFAM" id="SSF52540">
    <property type="entry name" value="P-loop containing nucleoside triphosphate hydrolases"/>
    <property type="match status" value="1"/>
</dbReference>
<dbReference type="InterPro" id="IPR011335">
    <property type="entry name" value="Restrct_endonuc-II-like"/>
</dbReference>
<evidence type="ECO:0000259" key="16">
    <source>
        <dbReference type="PROSITE" id="PS51198"/>
    </source>
</evidence>
<dbReference type="PROSITE" id="PS51217">
    <property type="entry name" value="UVRD_HELICASE_CTER"/>
    <property type="match status" value="1"/>
</dbReference>
<dbReference type="Gene3D" id="3.40.50.300">
    <property type="entry name" value="P-loop containing nucleotide triphosphate hydrolases"/>
    <property type="match status" value="3"/>
</dbReference>
<keyword evidence="3" id="KW-0227">DNA damage</keyword>
<keyword evidence="4 14" id="KW-0378">Hydrolase</keyword>
<dbReference type="OrthoDB" id="9810135at2"/>
<keyword evidence="8" id="KW-0238">DNA-binding</keyword>
<keyword evidence="7 14" id="KW-0067">ATP-binding</keyword>
<dbReference type="InterPro" id="IPR014016">
    <property type="entry name" value="UvrD-like_ATP-bd"/>
</dbReference>
<evidence type="ECO:0000256" key="5">
    <source>
        <dbReference type="ARBA" id="ARBA00022806"/>
    </source>
</evidence>
<dbReference type="SUPFAM" id="SSF52980">
    <property type="entry name" value="Restriction endonuclease-like"/>
    <property type="match status" value="1"/>
</dbReference>
<dbReference type="InterPro" id="IPR027417">
    <property type="entry name" value="P-loop_NTPase"/>
</dbReference>
<feature type="domain" description="UvrD-like helicase C-terminal" evidence="17">
    <location>
        <begin position="431"/>
        <end position="720"/>
    </location>
</feature>
<feature type="region of interest" description="Disordered" evidence="15">
    <location>
        <begin position="901"/>
        <end position="922"/>
    </location>
</feature>
<dbReference type="EC" id="5.6.2.4" evidence="12"/>
<gene>
    <name evidence="18" type="ORF">SAMN04487977_103243</name>
</gene>
<keyword evidence="2 14" id="KW-0547">Nucleotide-binding</keyword>
<protein>
    <recommendedName>
        <fullName evidence="12">DNA 3'-5' helicase</fullName>
        <ecNumber evidence="12">5.6.2.4</ecNumber>
    </recommendedName>
</protein>
<evidence type="ECO:0000256" key="3">
    <source>
        <dbReference type="ARBA" id="ARBA00022763"/>
    </source>
</evidence>
<dbReference type="EMBL" id="FOFU01000003">
    <property type="protein sequence ID" value="SEQ27864.1"/>
    <property type="molecule type" value="Genomic_DNA"/>
</dbReference>
<organism evidence="18 19">
    <name type="scientific">Treponema bryantii</name>
    <dbReference type="NCBI Taxonomy" id="163"/>
    <lineage>
        <taxon>Bacteria</taxon>
        <taxon>Pseudomonadati</taxon>
        <taxon>Spirochaetota</taxon>
        <taxon>Spirochaetia</taxon>
        <taxon>Spirochaetales</taxon>
        <taxon>Treponemataceae</taxon>
        <taxon>Treponema</taxon>
    </lineage>
</organism>
<dbReference type="InterPro" id="IPR011604">
    <property type="entry name" value="PDDEXK-like_dom_sf"/>
</dbReference>
<comment type="catalytic activity">
    <reaction evidence="11">
        <text>Couples ATP hydrolysis with the unwinding of duplex DNA by translocating in the 3'-5' direction.</text>
        <dbReference type="EC" id="5.6.2.4"/>
    </reaction>
</comment>
<dbReference type="GO" id="GO:0043138">
    <property type="term" value="F:3'-5' DNA helicase activity"/>
    <property type="evidence" value="ECO:0007669"/>
    <property type="project" value="UniProtKB-EC"/>
</dbReference>
<evidence type="ECO:0000256" key="7">
    <source>
        <dbReference type="ARBA" id="ARBA00022840"/>
    </source>
</evidence>
<evidence type="ECO:0000313" key="19">
    <source>
        <dbReference type="Proteomes" id="UP000182360"/>
    </source>
</evidence>
<keyword evidence="9" id="KW-0234">DNA repair</keyword>
<dbReference type="RefSeq" id="WP_074642454.1">
    <property type="nucleotide sequence ID" value="NZ_FOFU01000003.1"/>
</dbReference>
<dbReference type="GO" id="GO:0004527">
    <property type="term" value="F:exonuclease activity"/>
    <property type="evidence" value="ECO:0007669"/>
    <property type="project" value="UniProtKB-KW"/>
</dbReference>
<dbReference type="Gene3D" id="1.10.486.10">
    <property type="entry name" value="PCRA, domain 4"/>
    <property type="match status" value="1"/>
</dbReference>
<accession>A0A1H9EQ85</accession>
<dbReference type="PANTHER" id="PTHR11070:SF23">
    <property type="entry name" value="RECBCD ENZYME SUBUNIT RECB"/>
    <property type="match status" value="1"/>
</dbReference>
<sequence>MALKEFNLDNYSDITESMYIQASAGTGKTYNITGIVKKLIDKKVRLEEILVVTYTEKAAGELRDRIRAKCPDEDVDNAAIFTIHSFCQKTLSEFSFTANQCASLSLVDDDAIDDFIDRWIRDVLKNNSDFKQLFVDAEKQSTFINNLKRDFKQALSKYYLDYQHDEVESIVKLDEDNFIFFEDTPLSFATFEQVTAPQRIEDLFIIQGFEEAWTELNEKLYAKKAEDFKNSILSNISENHNFGFDGRSIQERWIGEEIAEVFLYFKNLKESYKKLLEKRSTLPLKKFYISQLKNLYTAWQKEKENNKMQSYDDMLRSVREAVCQPESALKKQLQKKYKYAIIDEFQDTNQKQWDIFKTVFMEDSDHVIIVVGDPKQSIYSFQGADVNVYENAIKVIAANGGGEYYLATNYRSTDSMVERCNDLFQTKNNSTPFFSLDSGITFSDSKPSHKKAPAKYCGKIIEPVWIAGRTEQRTTEEEFATIAVQQIIDCCTFENGKTKLQVFDKDKEDETGNCSELRNVSFHDFAILVRSSSEYTEIERALKKAGIPSLRYKDANLFAGKECTQWISLFNAITAKDFTGQKRAILSEALFTDFFCIPLESVESEEFDNPSCPQRQIIIQWQELSRQRKWAKLLENIFEVTNIENRLSDLGQMQSLTKIRQIGKYAVDYLYKTDSSLEDLSKHLLRLSTSSDSSIDDGDIVEKGTDFDCVQLMTIHASKGLEFPVVIVPAGLRGRNKQGPCAWLYHDENRNAKLSFCDYGKTKYQTEEDFERERLFYVAYTRASSILMLPVYDIWQSEGDKDVKDGIYNFLNDNITALSDKKDEEEKTLTRSISKNDKKFDELKEDVLAILQEFKKSKDETNAGLILEQDISEEEQLAVTKELSSKVPTLSIHKHSYSSLSHKKSAAEDMTENGGRADKEGTEDQKVSLALFDLAANPVSYIVIPDSDSVCPPAVTAPYNFPKGTKLGIALHEVFEKADFSASQDDEGLRRLITACFEKQTLSIPENDPDQWLTYTAALLWNTLNAKLPEITGCTQTGRYFKLSELAAEDRISEAEFNMNADIIAGADVTTDGDITGALKNYCNGFIDLVFKRNVGGRDLYSILDWKSDTFEAGEYSDGTLLKTHTDDRYSIQRVLYSYSLIKWLASFYRDETEAQIFENHFGGIYYAYVRGCHADTCSGIYARTWNSWQELENAFKKIMGAEHESR</sequence>
<dbReference type="PANTHER" id="PTHR11070">
    <property type="entry name" value="UVRD / RECB / PCRA DNA HELICASE FAMILY MEMBER"/>
    <property type="match status" value="1"/>
</dbReference>
<dbReference type="Pfam" id="PF00580">
    <property type="entry name" value="UvrD-helicase"/>
    <property type="match status" value="1"/>
</dbReference>
<evidence type="ECO:0000256" key="15">
    <source>
        <dbReference type="SAM" id="MobiDB-lite"/>
    </source>
</evidence>
<comment type="catalytic activity">
    <reaction evidence="13">
        <text>ATP + H2O = ADP + phosphate + H(+)</text>
        <dbReference type="Rhea" id="RHEA:13065"/>
        <dbReference type="ChEBI" id="CHEBI:15377"/>
        <dbReference type="ChEBI" id="CHEBI:15378"/>
        <dbReference type="ChEBI" id="CHEBI:30616"/>
        <dbReference type="ChEBI" id="CHEBI:43474"/>
        <dbReference type="ChEBI" id="CHEBI:456216"/>
        <dbReference type="EC" id="5.6.2.4"/>
    </reaction>
</comment>
<keyword evidence="5 14" id="KW-0347">Helicase</keyword>
<keyword evidence="10" id="KW-0413">Isomerase</keyword>
<feature type="binding site" evidence="14">
    <location>
        <begin position="22"/>
        <end position="29"/>
    </location>
    <ligand>
        <name>ATP</name>
        <dbReference type="ChEBI" id="CHEBI:30616"/>
    </ligand>
</feature>
<dbReference type="GO" id="GO:0005524">
    <property type="term" value="F:ATP binding"/>
    <property type="evidence" value="ECO:0007669"/>
    <property type="project" value="UniProtKB-UniRule"/>
</dbReference>
<dbReference type="GO" id="GO:0003677">
    <property type="term" value="F:DNA binding"/>
    <property type="evidence" value="ECO:0007669"/>
    <property type="project" value="UniProtKB-KW"/>
</dbReference>
<evidence type="ECO:0000313" key="18">
    <source>
        <dbReference type="EMBL" id="SEQ27864.1"/>
    </source>
</evidence>
<evidence type="ECO:0000256" key="13">
    <source>
        <dbReference type="ARBA" id="ARBA00048988"/>
    </source>
</evidence>
<dbReference type="Proteomes" id="UP000182360">
    <property type="component" value="Unassembled WGS sequence"/>
</dbReference>
<evidence type="ECO:0000256" key="11">
    <source>
        <dbReference type="ARBA" id="ARBA00034617"/>
    </source>
</evidence>
<name>A0A1H9EQ85_9SPIR</name>
<evidence type="ECO:0000256" key="8">
    <source>
        <dbReference type="ARBA" id="ARBA00023125"/>
    </source>
</evidence>
<dbReference type="InterPro" id="IPR014017">
    <property type="entry name" value="DNA_helicase_UvrD-like_C"/>
</dbReference>
<dbReference type="Gene3D" id="3.90.320.10">
    <property type="match status" value="1"/>
</dbReference>
<feature type="domain" description="UvrD-like helicase ATP-binding" evidence="16">
    <location>
        <begin position="1"/>
        <end position="413"/>
    </location>
</feature>
<dbReference type="AlphaFoldDB" id="A0A1H9EQ85"/>
<keyword evidence="1" id="KW-0540">Nuclease</keyword>
<evidence type="ECO:0000256" key="6">
    <source>
        <dbReference type="ARBA" id="ARBA00022839"/>
    </source>
</evidence>
<evidence type="ECO:0000256" key="9">
    <source>
        <dbReference type="ARBA" id="ARBA00023204"/>
    </source>
</evidence>
<evidence type="ECO:0000256" key="2">
    <source>
        <dbReference type="ARBA" id="ARBA00022741"/>
    </source>
</evidence>
<evidence type="ECO:0000256" key="12">
    <source>
        <dbReference type="ARBA" id="ARBA00034808"/>
    </source>
</evidence>
<evidence type="ECO:0000256" key="4">
    <source>
        <dbReference type="ARBA" id="ARBA00022801"/>
    </source>
</evidence>
<dbReference type="GO" id="GO:0005829">
    <property type="term" value="C:cytosol"/>
    <property type="evidence" value="ECO:0007669"/>
    <property type="project" value="TreeGrafter"/>
</dbReference>
<evidence type="ECO:0000259" key="17">
    <source>
        <dbReference type="PROSITE" id="PS51217"/>
    </source>
</evidence>